<sequence length="263" mass="27456">MTTSINRPEIDLNADLGESFGQWTTGDDEAMLDVVTSANIACGFHAGDPIGMRRTCRAAVERGVVPGAHVGYRDLAGFGRRFMDIAPDELEADVLYQLGALDGMCRSLGGALRYVKPHGALYHRASTDPVQAAAVADAVVAHDPALTMVGLPGSRLLEAARERGLSIVGEAFADRAYNPDGSLVSRREPGAVVHDADSVAHRVVALASTGRMRAVDGTEIELDADTVCIHGDSPGAVAMARAVRAALDEAGIAVRPFMAGAPA</sequence>
<dbReference type="GO" id="GO:0005975">
    <property type="term" value="P:carbohydrate metabolic process"/>
    <property type="evidence" value="ECO:0007669"/>
    <property type="project" value="InterPro"/>
</dbReference>
<keyword evidence="1" id="KW-0067">ATP-binding</keyword>
<dbReference type="Pfam" id="PF03746">
    <property type="entry name" value="LamB_YcsF"/>
    <property type="match status" value="1"/>
</dbReference>
<dbReference type="HAMAP" id="MF_00691">
    <property type="entry name" value="PxpA"/>
    <property type="match status" value="1"/>
</dbReference>
<dbReference type="PANTHER" id="PTHR30292">
    <property type="entry name" value="UNCHARACTERIZED PROTEIN YBGL-RELATED"/>
    <property type="match status" value="1"/>
</dbReference>
<organism evidence="2 3">
    <name type="scientific">Dietzia lutea</name>
    <dbReference type="NCBI Taxonomy" id="546160"/>
    <lineage>
        <taxon>Bacteria</taxon>
        <taxon>Bacillati</taxon>
        <taxon>Actinomycetota</taxon>
        <taxon>Actinomycetes</taxon>
        <taxon>Mycobacteriales</taxon>
        <taxon>Dietziaceae</taxon>
        <taxon>Dietzia</taxon>
    </lineage>
</organism>
<dbReference type="InterPro" id="IPR011330">
    <property type="entry name" value="Glyco_hydro/deAcase_b/a-brl"/>
</dbReference>
<dbReference type="CDD" id="cd10787">
    <property type="entry name" value="LamB_YcsF_like"/>
    <property type="match status" value="1"/>
</dbReference>
<dbReference type="InterPro" id="IPR005501">
    <property type="entry name" value="LamB/YcsF/PxpA-like"/>
</dbReference>
<dbReference type="KEGG" id="dlu:A6035_00065"/>
<name>A0A2S1R3G7_9ACTN</name>
<dbReference type="EC" id="3.5.2.9" evidence="1"/>
<protein>
    <recommendedName>
        <fullName evidence="1">5-oxoprolinase subunit A</fullName>
        <shortName evidence="1">5-OPase subunit A</shortName>
        <ecNumber evidence="1">3.5.2.9</ecNumber>
    </recommendedName>
    <alternativeName>
        <fullName evidence="1">5-oxoprolinase (ATP-hydrolyzing) subunit A</fullName>
    </alternativeName>
</protein>
<dbReference type="RefSeq" id="WP_108846104.1">
    <property type="nucleotide sequence ID" value="NZ_CP015449.1"/>
</dbReference>
<dbReference type="GO" id="GO:0005524">
    <property type="term" value="F:ATP binding"/>
    <property type="evidence" value="ECO:0007669"/>
    <property type="project" value="UniProtKB-UniRule"/>
</dbReference>
<dbReference type="Proteomes" id="UP000244928">
    <property type="component" value="Chromosome"/>
</dbReference>
<dbReference type="NCBIfam" id="NF003816">
    <property type="entry name" value="PRK05406.1-5"/>
    <property type="match status" value="1"/>
</dbReference>
<dbReference type="AlphaFoldDB" id="A0A2S1R3G7"/>
<gene>
    <name evidence="1" type="primary">pxpA</name>
    <name evidence="2" type="ORF">A6035_00065</name>
</gene>
<keyword evidence="1" id="KW-0378">Hydrolase</keyword>
<dbReference type="Gene3D" id="3.20.20.370">
    <property type="entry name" value="Glycoside hydrolase/deacetylase"/>
    <property type="match status" value="1"/>
</dbReference>
<comment type="catalytic activity">
    <reaction evidence="1">
        <text>5-oxo-L-proline + ATP + 2 H2O = L-glutamate + ADP + phosphate + H(+)</text>
        <dbReference type="Rhea" id="RHEA:10348"/>
        <dbReference type="ChEBI" id="CHEBI:15377"/>
        <dbReference type="ChEBI" id="CHEBI:15378"/>
        <dbReference type="ChEBI" id="CHEBI:29985"/>
        <dbReference type="ChEBI" id="CHEBI:30616"/>
        <dbReference type="ChEBI" id="CHEBI:43474"/>
        <dbReference type="ChEBI" id="CHEBI:58402"/>
        <dbReference type="ChEBI" id="CHEBI:456216"/>
        <dbReference type="EC" id="3.5.2.9"/>
    </reaction>
</comment>
<evidence type="ECO:0000256" key="1">
    <source>
        <dbReference type="HAMAP-Rule" id="MF_00691"/>
    </source>
</evidence>
<accession>A0A2S1R3G7</accession>
<dbReference type="OrthoDB" id="9773478at2"/>
<comment type="function">
    <text evidence="1">Catalyzes the cleavage of 5-oxoproline to form L-glutamate coupled to the hydrolysis of ATP to ADP and inorganic phosphate.</text>
</comment>
<reference evidence="2 3" key="1">
    <citation type="submission" date="2016-04" db="EMBL/GenBank/DDBJ databases">
        <title>Complete genome sequence of Dietzia lutea YIM 80766T, a strain isolated from desert soil in Egypt.</title>
        <authorList>
            <person name="Zhao J."/>
            <person name="Hu B."/>
            <person name="Geng S."/>
            <person name="Nie Y."/>
            <person name="Tang Y."/>
        </authorList>
    </citation>
    <scope>NUCLEOTIDE SEQUENCE [LARGE SCALE GENOMIC DNA]</scope>
    <source>
        <strain evidence="2 3">YIM 80766</strain>
    </source>
</reference>
<keyword evidence="3" id="KW-1185">Reference proteome</keyword>
<dbReference type="PANTHER" id="PTHR30292:SF0">
    <property type="entry name" value="5-OXOPROLINASE SUBUNIT A"/>
    <property type="match status" value="1"/>
</dbReference>
<keyword evidence="1" id="KW-0547">Nucleotide-binding</keyword>
<comment type="subunit">
    <text evidence="1">Forms a complex composed of PxpA, PxpB and PxpC.</text>
</comment>
<evidence type="ECO:0000313" key="3">
    <source>
        <dbReference type="Proteomes" id="UP000244928"/>
    </source>
</evidence>
<evidence type="ECO:0000313" key="2">
    <source>
        <dbReference type="EMBL" id="AWH90840.1"/>
    </source>
</evidence>
<proteinExistence type="inferred from homology"/>
<comment type="similarity">
    <text evidence="1">Belongs to the LamB/PxpA family.</text>
</comment>
<dbReference type="EMBL" id="CP015449">
    <property type="protein sequence ID" value="AWH90840.1"/>
    <property type="molecule type" value="Genomic_DNA"/>
</dbReference>
<dbReference type="GO" id="GO:0017168">
    <property type="term" value="F:5-oxoprolinase (ATP-hydrolyzing) activity"/>
    <property type="evidence" value="ECO:0007669"/>
    <property type="project" value="UniProtKB-UniRule"/>
</dbReference>
<dbReference type="SUPFAM" id="SSF88713">
    <property type="entry name" value="Glycoside hydrolase/deacetylase"/>
    <property type="match status" value="1"/>
</dbReference>
<dbReference type="NCBIfam" id="NF003814">
    <property type="entry name" value="PRK05406.1-3"/>
    <property type="match status" value="1"/>
</dbReference>